<keyword evidence="1" id="KW-0040">ANK repeat</keyword>
<dbReference type="Proteomes" id="UP000007879">
    <property type="component" value="Unassembled WGS sequence"/>
</dbReference>
<dbReference type="InterPro" id="IPR011029">
    <property type="entry name" value="DEATH-like_dom_sf"/>
</dbReference>
<dbReference type="InterPro" id="IPR051616">
    <property type="entry name" value="Cul2-RING_E3_ligase_SR"/>
</dbReference>
<organism evidence="3 4">
    <name type="scientific">Amphimedon queenslandica</name>
    <name type="common">Sponge</name>
    <dbReference type="NCBI Taxonomy" id="400682"/>
    <lineage>
        <taxon>Eukaryota</taxon>
        <taxon>Metazoa</taxon>
        <taxon>Porifera</taxon>
        <taxon>Demospongiae</taxon>
        <taxon>Heteroscleromorpha</taxon>
        <taxon>Haplosclerida</taxon>
        <taxon>Niphatidae</taxon>
        <taxon>Amphimedon</taxon>
    </lineage>
</organism>
<accession>A0AAN0JML3</accession>
<dbReference type="Pfam" id="PF12796">
    <property type="entry name" value="Ank_2"/>
    <property type="match status" value="4"/>
</dbReference>
<protein>
    <recommendedName>
        <fullName evidence="2">Death domain-containing protein</fullName>
    </recommendedName>
</protein>
<feature type="repeat" description="ANK" evidence="1">
    <location>
        <begin position="687"/>
        <end position="714"/>
    </location>
</feature>
<dbReference type="SUPFAM" id="SSF47986">
    <property type="entry name" value="DEATH domain"/>
    <property type="match status" value="1"/>
</dbReference>
<dbReference type="Gene3D" id="1.10.533.10">
    <property type="entry name" value="Death Domain, Fas"/>
    <property type="match status" value="1"/>
</dbReference>
<sequence length="881" mass="98107">MAMALSPELHTLMGKMARKQSSLPLTLTLLSGAVGDVVKWHKFGTLLNVPQEFLGKLEEEHPRNIPRRVTEILHYWLEHDPSPSWDKVIEALRAIPEEKHALDRVCNNLVLPDEAVIPMKVLSLHDSDELGATLDEMQTKFAGLVTNIQSALEKESELKIVYRFVTNFLQDTFQPKHDPEDITQLFICLQPHYCFMNYKIIRKIVYQFVRDTMERDLNKYDQDIRKWLGSTTIQEFKAAIESAAKPIVGADQSSDLCIVQLKLEGEWFKVMVNNLWKLLKYIFRDKSSVLTKITIKEGSVIVQMVAPQSVILPLIALASMKQLEMSYIGIIYIQVGCLRVRFSPLFSQSEYSFELALAFVLQYGIIPTELTEFLLELEVIDVSANSIYFLKRVLYSNNINALNLLIRHNVDLQCFDESGLVSAIHIGAHWGHTEAVELLIKAGVSPDHHHPKQKVTPLMMAAFHGHEDAVGLLLKYNANTDITAASNGLNALGFVCYFGNAKIASLLLKAGAETDLKLNGYTALYLATFDSHHEIVELLLRFNADPNIPADDGATPLMIACSHRQKKIVKLLLQAGAYVDLQGKDSFNRQTALHIPAFDNNTEILSLLLNANANVNIQNINGYSPMHFICLNGNEEMVRRFLVAGADVNLCSHKGESPLHAAVYSSKTKIAETLLNAGADPDLASENNDTSLHLACMVGNEKIVQLLIEAKADVIMFLATKAIPHCVLLLVKVTLIVEMLLTAGASTELQNNSRGWTPIFFATAGGHSEIVSILLKNKAIIKQDMNGKDLQTVASSMGHPEIETILQTASPSKEKGTTINIAPLVNTDDGSSTNISSYYNNYILSLPSRIELAKQYIKNSLKRLEKNMESWTTAPTRQITT</sequence>
<feature type="repeat" description="ANK" evidence="1">
    <location>
        <begin position="654"/>
        <end position="686"/>
    </location>
</feature>
<dbReference type="InterPro" id="IPR036770">
    <property type="entry name" value="Ankyrin_rpt-contain_sf"/>
</dbReference>
<dbReference type="GO" id="GO:0007165">
    <property type="term" value="P:signal transduction"/>
    <property type="evidence" value="ECO:0007669"/>
    <property type="project" value="InterPro"/>
</dbReference>
<dbReference type="PROSITE" id="PS50088">
    <property type="entry name" value="ANK_REPEAT"/>
    <property type="match status" value="7"/>
</dbReference>
<evidence type="ECO:0000313" key="3">
    <source>
        <dbReference type="EnsemblMetazoa" id="XP_019858058.1"/>
    </source>
</evidence>
<dbReference type="CDD" id="cd01670">
    <property type="entry name" value="Death"/>
    <property type="match status" value="1"/>
</dbReference>
<dbReference type="InterPro" id="IPR002110">
    <property type="entry name" value="Ankyrin_rpt"/>
</dbReference>
<reference evidence="3" key="2">
    <citation type="submission" date="2024-06" db="UniProtKB">
        <authorList>
            <consortium name="EnsemblMetazoa"/>
        </authorList>
    </citation>
    <scope>IDENTIFICATION</scope>
</reference>
<dbReference type="PROSITE" id="PS50297">
    <property type="entry name" value="ANK_REP_REGION"/>
    <property type="match status" value="7"/>
</dbReference>
<evidence type="ECO:0000259" key="2">
    <source>
        <dbReference type="PROSITE" id="PS50017"/>
    </source>
</evidence>
<dbReference type="PANTHER" id="PTHR46224:SF64">
    <property type="entry name" value="IQ MOTIF AND ANKYRIN REPEAT DOMAIN-CONTAINING PROTEIN 1"/>
    <property type="match status" value="1"/>
</dbReference>
<proteinExistence type="predicted"/>
<dbReference type="PANTHER" id="PTHR46224">
    <property type="entry name" value="ANKYRIN REPEAT FAMILY PROTEIN"/>
    <property type="match status" value="1"/>
</dbReference>
<feature type="repeat" description="ANK" evidence="1">
    <location>
        <begin position="453"/>
        <end position="485"/>
    </location>
</feature>
<dbReference type="GeneID" id="105315225"/>
<dbReference type="RefSeq" id="XP_019858058.1">
    <property type="nucleotide sequence ID" value="XM_020002499.1"/>
</dbReference>
<name>A0AAN0JML3_AMPQE</name>
<evidence type="ECO:0000313" key="4">
    <source>
        <dbReference type="Proteomes" id="UP000007879"/>
    </source>
</evidence>
<feature type="domain" description="Death" evidence="2">
    <location>
        <begin position="39"/>
        <end position="95"/>
    </location>
</feature>
<dbReference type="Pfam" id="PF00023">
    <property type="entry name" value="Ank"/>
    <property type="match status" value="1"/>
</dbReference>
<dbReference type="EnsemblMetazoa" id="XM_020002499.1">
    <property type="protein sequence ID" value="XP_019858058.1"/>
    <property type="gene ID" value="LOC105315225"/>
</dbReference>
<feature type="repeat" description="ANK" evidence="1">
    <location>
        <begin position="552"/>
        <end position="584"/>
    </location>
</feature>
<dbReference type="KEGG" id="aqu:105315225"/>
<dbReference type="SUPFAM" id="SSF48403">
    <property type="entry name" value="Ankyrin repeat"/>
    <property type="match status" value="1"/>
</dbReference>
<dbReference type="AlphaFoldDB" id="A0AAN0JML3"/>
<keyword evidence="4" id="KW-1185">Reference proteome</keyword>
<evidence type="ECO:0000256" key="1">
    <source>
        <dbReference type="PROSITE-ProRule" id="PRU00023"/>
    </source>
</evidence>
<dbReference type="PROSITE" id="PS50017">
    <property type="entry name" value="DEATH_DOMAIN"/>
    <property type="match status" value="1"/>
</dbReference>
<dbReference type="InterPro" id="IPR000488">
    <property type="entry name" value="Death_dom"/>
</dbReference>
<dbReference type="Gene3D" id="1.25.40.20">
    <property type="entry name" value="Ankyrin repeat-containing domain"/>
    <property type="match status" value="5"/>
</dbReference>
<dbReference type="SMART" id="SM00248">
    <property type="entry name" value="ANK"/>
    <property type="match status" value="11"/>
</dbReference>
<feature type="repeat" description="ANK" evidence="1">
    <location>
        <begin position="621"/>
        <end position="653"/>
    </location>
</feature>
<feature type="repeat" description="ANK" evidence="1">
    <location>
        <begin position="519"/>
        <end position="551"/>
    </location>
</feature>
<feature type="repeat" description="ANK" evidence="1">
    <location>
        <begin position="588"/>
        <end position="620"/>
    </location>
</feature>
<reference evidence="4" key="1">
    <citation type="journal article" date="2010" name="Nature">
        <title>The Amphimedon queenslandica genome and the evolution of animal complexity.</title>
        <authorList>
            <person name="Srivastava M."/>
            <person name="Simakov O."/>
            <person name="Chapman J."/>
            <person name="Fahey B."/>
            <person name="Gauthier M.E."/>
            <person name="Mitros T."/>
            <person name="Richards G.S."/>
            <person name="Conaco C."/>
            <person name="Dacre M."/>
            <person name="Hellsten U."/>
            <person name="Larroux C."/>
            <person name="Putnam N.H."/>
            <person name="Stanke M."/>
            <person name="Adamska M."/>
            <person name="Darling A."/>
            <person name="Degnan S.M."/>
            <person name="Oakley T.H."/>
            <person name="Plachetzki D.C."/>
            <person name="Zhai Y."/>
            <person name="Adamski M."/>
            <person name="Calcino A."/>
            <person name="Cummins S.F."/>
            <person name="Goodstein D.M."/>
            <person name="Harris C."/>
            <person name="Jackson D.J."/>
            <person name="Leys S.P."/>
            <person name="Shu S."/>
            <person name="Woodcroft B.J."/>
            <person name="Vervoort M."/>
            <person name="Kosik K.S."/>
            <person name="Manning G."/>
            <person name="Degnan B.M."/>
            <person name="Rokhsar D.S."/>
        </authorList>
    </citation>
    <scope>NUCLEOTIDE SEQUENCE [LARGE SCALE GENOMIC DNA]</scope>
</reference>